<gene>
    <name evidence="2" type="ORF">N1F79_03340</name>
</gene>
<evidence type="ECO:0000313" key="3">
    <source>
        <dbReference type="Proteomes" id="UP001337305"/>
    </source>
</evidence>
<dbReference type="EMBL" id="JAODOP010000001">
    <property type="protein sequence ID" value="MEF3832157.1"/>
    <property type="molecule type" value="Genomic_DNA"/>
</dbReference>
<dbReference type="RefSeq" id="WP_303309142.1">
    <property type="nucleotide sequence ID" value="NZ_JAODOP010000001.1"/>
</dbReference>
<feature type="region of interest" description="Disordered" evidence="1">
    <location>
        <begin position="162"/>
        <end position="204"/>
    </location>
</feature>
<name>A0ABU7XN84_9FLAO</name>
<evidence type="ECO:0000256" key="1">
    <source>
        <dbReference type="SAM" id="MobiDB-lite"/>
    </source>
</evidence>
<comment type="caution">
    <text evidence="2">The sequence shown here is derived from an EMBL/GenBank/DDBJ whole genome shotgun (WGS) entry which is preliminary data.</text>
</comment>
<organism evidence="2 3">
    <name type="scientific">Flavivirga spongiicola</name>
    <dbReference type="NCBI Taxonomy" id="421621"/>
    <lineage>
        <taxon>Bacteria</taxon>
        <taxon>Pseudomonadati</taxon>
        <taxon>Bacteroidota</taxon>
        <taxon>Flavobacteriia</taxon>
        <taxon>Flavobacteriales</taxon>
        <taxon>Flavobacteriaceae</taxon>
        <taxon>Flavivirga</taxon>
    </lineage>
</organism>
<evidence type="ECO:0000313" key="2">
    <source>
        <dbReference type="EMBL" id="MEF3832157.1"/>
    </source>
</evidence>
<feature type="compositionally biased region" description="Low complexity" evidence="1">
    <location>
        <begin position="162"/>
        <end position="171"/>
    </location>
</feature>
<protein>
    <submittedName>
        <fullName evidence="2">Uncharacterized protein</fullName>
    </submittedName>
</protein>
<reference evidence="2 3" key="1">
    <citation type="submission" date="2022-09" db="EMBL/GenBank/DDBJ databases">
        <title>Genome sequencing of Flavivirga sp. MEBiC05379.</title>
        <authorList>
            <person name="Oh H.-M."/>
            <person name="Kwon K.K."/>
            <person name="Park M.J."/>
            <person name="Yang S.-H."/>
        </authorList>
    </citation>
    <scope>NUCLEOTIDE SEQUENCE [LARGE SCALE GENOMIC DNA]</scope>
    <source>
        <strain evidence="2 3">MEBiC05379</strain>
    </source>
</reference>
<accession>A0ABU7XN84</accession>
<dbReference type="Proteomes" id="UP001337305">
    <property type="component" value="Unassembled WGS sequence"/>
</dbReference>
<sequence length="421" mass="45576">MSISTDEIIKIKTEDATSWTFKLNKNVLETSDFENLLIKEFNDEFSYFLVSYIEDKTSNEEDIEKSTIHKINEEYLDIDAISPYLTGRDLTSVPITDGDGGCEGIRSEEIRPCNRGGRHRKRYACQHSGGVHGVGNFPPCSSVCTGTQITVVYNFSHCEDGTGATPSGPTNPTSPTPPTEPTGGGVTPPVPDGTTVTTPLRNPDGSIVYQPTADPNQINEKLGHSLSLIELIWLSENRTKASQINTLLGDDPTDVDKDFSKFAIKIFIANPTANPLLGADCRSFEYAQPPGALQRGCAVINFNHTFYSLPQITTSGSVVIPIIDSNVPIAYFTAPSFMTNGRAANLTALAVTSAIKSTDLYFANNPHVSEHALGEFFKDSIKTFMGAWGGSVNTVNSPFNIPSPAPYITSVLGISNPFDCE</sequence>
<proteinExistence type="predicted"/>
<keyword evidence="3" id="KW-1185">Reference proteome</keyword>